<protein>
    <submittedName>
        <fullName evidence="3">SDR family oxidoreductase</fullName>
    </submittedName>
</protein>
<dbReference type="EMBL" id="RRZC01000016">
    <property type="protein sequence ID" value="MBE0404620.1"/>
    <property type="molecule type" value="Genomic_DNA"/>
</dbReference>
<comment type="similarity">
    <text evidence="1">Belongs to the short-chain dehydrogenases/reductases (SDR) family.</text>
</comment>
<reference evidence="3 4" key="1">
    <citation type="submission" date="2020-07" db="EMBL/GenBank/DDBJ databases">
        <title>Halophilic bacteria isolated from french cheeses.</title>
        <authorList>
            <person name="Kothe C.I."/>
            <person name="Farah-Kraiem B."/>
            <person name="Renault P."/>
            <person name="Dridi B."/>
        </authorList>
    </citation>
    <scope>NUCLEOTIDE SEQUENCE [LARGE SCALE GENOMIC DNA]</scope>
    <source>
        <strain evidence="3 4">FME16</strain>
    </source>
</reference>
<evidence type="ECO:0000313" key="4">
    <source>
        <dbReference type="Proteomes" id="UP000754821"/>
    </source>
</evidence>
<keyword evidence="2" id="KW-0560">Oxidoreductase</keyword>
<evidence type="ECO:0000256" key="2">
    <source>
        <dbReference type="ARBA" id="ARBA00023002"/>
    </source>
</evidence>
<dbReference type="PANTHER" id="PTHR48107:SF7">
    <property type="entry name" value="RE15974P"/>
    <property type="match status" value="1"/>
</dbReference>
<organism evidence="3 4">
    <name type="scientific">Halomonas citrativorans</name>
    <dbReference type="NCBI Taxonomy" id="2742612"/>
    <lineage>
        <taxon>Bacteria</taxon>
        <taxon>Pseudomonadati</taxon>
        <taxon>Pseudomonadota</taxon>
        <taxon>Gammaproteobacteria</taxon>
        <taxon>Oceanospirillales</taxon>
        <taxon>Halomonadaceae</taxon>
        <taxon>Halomonas</taxon>
    </lineage>
</organism>
<dbReference type="SUPFAM" id="SSF51735">
    <property type="entry name" value="NAD(P)-binding Rossmann-fold domains"/>
    <property type="match status" value="1"/>
</dbReference>
<dbReference type="CDD" id="cd05362">
    <property type="entry name" value="THN_reductase-like_SDR_c"/>
    <property type="match status" value="1"/>
</dbReference>
<dbReference type="Proteomes" id="UP000754821">
    <property type="component" value="Unassembled WGS sequence"/>
</dbReference>
<dbReference type="PANTHER" id="PTHR48107">
    <property type="entry name" value="NADPH-DEPENDENT ALDEHYDE REDUCTASE-LIKE PROTEIN, CHLOROPLASTIC-RELATED"/>
    <property type="match status" value="1"/>
</dbReference>
<gene>
    <name evidence="3" type="ORF">EI163_13825</name>
</gene>
<proteinExistence type="inferred from homology"/>
<name>A0ABR9FDQ1_9GAMM</name>
<accession>A0ABR9FDQ1</accession>
<keyword evidence="4" id="KW-1185">Reference proteome</keyword>
<sequence length="244" mass="25551">MAEQKIALVTGGSRGIGAAISKQLARDGFTVIVNYAGNAETADNVVQEIESGGGKAQAIQADIADAQAVRQLFDTLETQWGRIDVLVNNAGIMKLAPLAQMEAHAVDAQIDINLKGSINTMREAANRLSDGGRIINLSTSVVGLKLETYGVYAATKAAIETLTAILAKELRGRSITVNAVAPGPTATDLFLEGKSDELVERMAKMPPLERLGQPDDIASVVAFLASPEGGWVNGQTLRANGGIV</sequence>
<dbReference type="InterPro" id="IPR002347">
    <property type="entry name" value="SDR_fam"/>
</dbReference>
<dbReference type="Pfam" id="PF13561">
    <property type="entry name" value="adh_short_C2"/>
    <property type="match status" value="1"/>
</dbReference>
<dbReference type="RefSeq" id="WP_192528159.1">
    <property type="nucleotide sequence ID" value="NZ_RRZC01000016.1"/>
</dbReference>
<dbReference type="InterPro" id="IPR036291">
    <property type="entry name" value="NAD(P)-bd_dom_sf"/>
</dbReference>
<evidence type="ECO:0000313" key="3">
    <source>
        <dbReference type="EMBL" id="MBE0404620.1"/>
    </source>
</evidence>
<dbReference type="Gene3D" id="3.40.50.720">
    <property type="entry name" value="NAD(P)-binding Rossmann-like Domain"/>
    <property type="match status" value="1"/>
</dbReference>
<dbReference type="PRINTS" id="PR00080">
    <property type="entry name" value="SDRFAMILY"/>
</dbReference>
<evidence type="ECO:0000256" key="1">
    <source>
        <dbReference type="ARBA" id="ARBA00006484"/>
    </source>
</evidence>
<dbReference type="PRINTS" id="PR00081">
    <property type="entry name" value="GDHRDH"/>
</dbReference>
<comment type="caution">
    <text evidence="3">The sequence shown here is derived from an EMBL/GenBank/DDBJ whole genome shotgun (WGS) entry which is preliminary data.</text>
</comment>